<dbReference type="Pfam" id="PF14493">
    <property type="entry name" value="HTH_40"/>
    <property type="match status" value="1"/>
</dbReference>
<evidence type="ECO:0000313" key="4">
    <source>
        <dbReference type="Proteomes" id="UP000070452"/>
    </source>
</evidence>
<proteinExistence type="predicted"/>
<dbReference type="AlphaFoldDB" id="A0A132P2S1"/>
<dbReference type="Proteomes" id="UP000070452">
    <property type="component" value="Unassembled WGS sequence"/>
</dbReference>
<reference evidence="2 4" key="1">
    <citation type="submission" date="2016-01" db="EMBL/GenBank/DDBJ databases">
        <title>Molecular Mechanisms for transfer of large genomic segments between Enterococcus faecium strains.</title>
        <authorList>
            <person name="Garcia-Solache M.A."/>
            <person name="Lebreton F."/>
            <person name="Mclaughlin R.E."/>
            <person name="Whiteaker J.D."/>
            <person name="Gilmore M.S."/>
            <person name="Rice L.B."/>
        </authorList>
    </citation>
    <scope>NUCLEOTIDE SEQUENCE [LARGE SCALE GENOMIC DNA]</scope>
    <source>
        <strain evidence="2 4">D344RRF x C68</strain>
    </source>
</reference>
<accession>A0A132P2S1</accession>
<protein>
    <recommendedName>
        <fullName evidence="1">Helicase Helix-turn-helix domain-containing protein</fullName>
    </recommendedName>
</protein>
<dbReference type="InterPro" id="IPR029491">
    <property type="entry name" value="Helicase_HTH"/>
</dbReference>
<reference evidence="3 5" key="2">
    <citation type="submission" date="2017-12" db="EMBL/GenBank/DDBJ databases">
        <title>A pool of 800 enterococci isolated from chicken carcass rinse samples from New Zealand.</title>
        <authorList>
            <person name="Zhang J."/>
            <person name="Rogers L."/>
            <person name="Midwinter A."/>
            <person name="French N."/>
        </authorList>
    </citation>
    <scope>NUCLEOTIDE SEQUENCE [LARGE SCALE GENOMIC DNA]</scope>
    <source>
        <strain evidence="3 5">EN697</strain>
    </source>
</reference>
<dbReference type="EMBL" id="LRHK01000005">
    <property type="protein sequence ID" value="KWX16619.1"/>
    <property type="molecule type" value="Genomic_DNA"/>
</dbReference>
<dbReference type="RefSeq" id="WP_002298137.1">
    <property type="nucleotide sequence ID" value="NZ_AP019394.1"/>
</dbReference>
<dbReference type="Proteomes" id="UP000289562">
    <property type="component" value="Unassembled WGS sequence"/>
</dbReference>
<evidence type="ECO:0000313" key="2">
    <source>
        <dbReference type="EMBL" id="KWX16619.1"/>
    </source>
</evidence>
<evidence type="ECO:0000313" key="5">
    <source>
        <dbReference type="Proteomes" id="UP000289562"/>
    </source>
</evidence>
<organism evidence="2 4">
    <name type="scientific">Enterococcus faecium</name>
    <name type="common">Streptococcus faecium</name>
    <dbReference type="NCBI Taxonomy" id="1352"/>
    <lineage>
        <taxon>Bacteria</taxon>
        <taxon>Bacillati</taxon>
        <taxon>Bacillota</taxon>
        <taxon>Bacilli</taxon>
        <taxon>Lactobacillales</taxon>
        <taxon>Enterococcaceae</taxon>
        <taxon>Enterococcus</taxon>
    </lineage>
</organism>
<name>A0A132P2S1_ENTFC</name>
<comment type="caution">
    <text evidence="2">The sequence shown here is derived from an EMBL/GenBank/DDBJ whole genome shotgun (WGS) entry which is preliminary data.</text>
</comment>
<evidence type="ECO:0000313" key="3">
    <source>
        <dbReference type="EMBL" id="RXU92332.1"/>
    </source>
</evidence>
<dbReference type="GeneID" id="66454029"/>
<gene>
    <name evidence="2" type="ORF">AWT83_13955</name>
    <name evidence="3" type="ORF">CYQ77_01140</name>
</gene>
<dbReference type="EMBL" id="PJVH01000002">
    <property type="protein sequence ID" value="RXU92332.1"/>
    <property type="molecule type" value="Genomic_DNA"/>
</dbReference>
<feature type="domain" description="Helicase Helix-turn-helix" evidence="1">
    <location>
        <begin position="243"/>
        <end position="328"/>
    </location>
</feature>
<sequence length="343" mass="40065">MIVFILSLFSSGHKLRISSLYQLLVGKRTTSVLIYGFTHELLFIHNSFPELKQDKFYQILQKIAQQGWIEINENEAKLTPAGADMLSEHQIEHTGLRFDRYGRTGETSWRLIKFAVQVISNLATGIQDYLPAETSPFYTFQLKKWLSESQLPREILIDTAYESLVQLFSEIPEEAADFLANQLSGNERTGLLPYQLAKNNDESAVYLQQSRCIHLLLAQIEKRPDSLWHALIDSLLQQNFNQSMMITKQMFMNGQTIDQIMAIRHLKRGTVTDHLIEWALFFDDFPYERILSAETIERLEPNKDSVREWRFSEWNVDGQLDYGEFRLYQIYLLRKEAIQNVNK</sequence>
<evidence type="ECO:0000259" key="1">
    <source>
        <dbReference type="Pfam" id="PF14493"/>
    </source>
</evidence>